<dbReference type="EMBL" id="BTGU01020391">
    <property type="protein sequence ID" value="GMN75504.1"/>
    <property type="molecule type" value="Genomic_DNA"/>
</dbReference>
<feature type="region of interest" description="Disordered" evidence="1">
    <location>
        <begin position="1"/>
        <end position="49"/>
    </location>
</feature>
<accession>A0AA88EI94</accession>
<gene>
    <name evidence="2" type="ORF">TIFTF001_056316</name>
</gene>
<dbReference type="Proteomes" id="UP001187192">
    <property type="component" value="Unassembled WGS sequence"/>
</dbReference>
<feature type="non-terminal residue" evidence="2">
    <location>
        <position position="61"/>
    </location>
</feature>
<keyword evidence="3" id="KW-1185">Reference proteome</keyword>
<sequence length="61" mass="6676">MGGHGRQSWAWPRPPARPVARPGQSWAWPRPPARPVARPRQSWARPGQSWAAVMGVASATP</sequence>
<reference evidence="2" key="1">
    <citation type="submission" date="2023-07" db="EMBL/GenBank/DDBJ databases">
        <title>draft genome sequence of fig (Ficus carica).</title>
        <authorList>
            <person name="Takahashi T."/>
            <person name="Nishimura K."/>
        </authorList>
    </citation>
    <scope>NUCLEOTIDE SEQUENCE</scope>
</reference>
<proteinExistence type="predicted"/>
<evidence type="ECO:0000313" key="2">
    <source>
        <dbReference type="EMBL" id="GMN75504.1"/>
    </source>
</evidence>
<comment type="caution">
    <text evidence="2">The sequence shown here is derived from an EMBL/GenBank/DDBJ whole genome shotgun (WGS) entry which is preliminary data.</text>
</comment>
<organism evidence="2 3">
    <name type="scientific">Ficus carica</name>
    <name type="common">Common fig</name>
    <dbReference type="NCBI Taxonomy" id="3494"/>
    <lineage>
        <taxon>Eukaryota</taxon>
        <taxon>Viridiplantae</taxon>
        <taxon>Streptophyta</taxon>
        <taxon>Embryophyta</taxon>
        <taxon>Tracheophyta</taxon>
        <taxon>Spermatophyta</taxon>
        <taxon>Magnoliopsida</taxon>
        <taxon>eudicotyledons</taxon>
        <taxon>Gunneridae</taxon>
        <taxon>Pentapetalae</taxon>
        <taxon>rosids</taxon>
        <taxon>fabids</taxon>
        <taxon>Rosales</taxon>
        <taxon>Moraceae</taxon>
        <taxon>Ficeae</taxon>
        <taxon>Ficus</taxon>
    </lineage>
</organism>
<feature type="compositionally biased region" description="Low complexity" evidence="1">
    <location>
        <begin position="18"/>
        <end position="28"/>
    </location>
</feature>
<dbReference type="AlphaFoldDB" id="A0AA88EI94"/>
<evidence type="ECO:0000256" key="1">
    <source>
        <dbReference type="SAM" id="MobiDB-lite"/>
    </source>
</evidence>
<name>A0AA88EI94_FICCA</name>
<protein>
    <submittedName>
        <fullName evidence="2">Uncharacterized protein</fullName>
    </submittedName>
</protein>
<evidence type="ECO:0000313" key="3">
    <source>
        <dbReference type="Proteomes" id="UP001187192"/>
    </source>
</evidence>